<organism evidence="2 3">
    <name type="scientific">Trichoderma asperellum (strain ATCC 204424 / CBS 433.97 / NBRC 101777)</name>
    <dbReference type="NCBI Taxonomy" id="1042311"/>
    <lineage>
        <taxon>Eukaryota</taxon>
        <taxon>Fungi</taxon>
        <taxon>Dikarya</taxon>
        <taxon>Ascomycota</taxon>
        <taxon>Pezizomycotina</taxon>
        <taxon>Sordariomycetes</taxon>
        <taxon>Hypocreomycetidae</taxon>
        <taxon>Hypocreales</taxon>
        <taxon>Hypocreaceae</taxon>
        <taxon>Trichoderma</taxon>
    </lineage>
</organism>
<evidence type="ECO:0000313" key="2">
    <source>
        <dbReference type="EMBL" id="PTB41413.1"/>
    </source>
</evidence>
<gene>
    <name evidence="2" type="ORF">M441DRAFT_46578</name>
</gene>
<reference evidence="2 3" key="1">
    <citation type="submission" date="2016-07" db="EMBL/GenBank/DDBJ databases">
        <title>Multiple horizontal gene transfer events from other fungi enriched the ability of initially mycotrophic Trichoderma (Ascomycota) to feed on dead plant biomass.</title>
        <authorList>
            <consortium name="DOE Joint Genome Institute"/>
            <person name="Aerts A."/>
            <person name="Atanasova L."/>
            <person name="Chenthamara K."/>
            <person name="Zhang J."/>
            <person name="Grujic M."/>
            <person name="Henrissat B."/>
            <person name="Kuo A."/>
            <person name="Salamov A."/>
            <person name="Lipzen A."/>
            <person name="Labutti K."/>
            <person name="Barry K."/>
            <person name="Miao Y."/>
            <person name="Rahimi M.J."/>
            <person name="Shen Q."/>
            <person name="Grigoriev I.V."/>
            <person name="Kubicek C.P."/>
            <person name="Druzhinina I.S."/>
        </authorList>
    </citation>
    <scope>NUCLEOTIDE SEQUENCE [LARGE SCALE GENOMIC DNA]</scope>
    <source>
        <strain evidence="2 3">CBS 433.97</strain>
    </source>
</reference>
<accession>A0A2T3Z9C4</accession>
<feature type="region of interest" description="Disordered" evidence="1">
    <location>
        <begin position="29"/>
        <end position="65"/>
    </location>
</feature>
<protein>
    <submittedName>
        <fullName evidence="2">Uncharacterized protein</fullName>
    </submittedName>
</protein>
<dbReference type="EMBL" id="KZ679261">
    <property type="protein sequence ID" value="PTB41413.1"/>
    <property type="molecule type" value="Genomic_DNA"/>
</dbReference>
<dbReference type="AlphaFoldDB" id="A0A2T3Z9C4"/>
<evidence type="ECO:0000256" key="1">
    <source>
        <dbReference type="SAM" id="MobiDB-lite"/>
    </source>
</evidence>
<dbReference type="Proteomes" id="UP000240493">
    <property type="component" value="Unassembled WGS sequence"/>
</dbReference>
<keyword evidence="3" id="KW-1185">Reference proteome</keyword>
<evidence type="ECO:0000313" key="3">
    <source>
        <dbReference type="Proteomes" id="UP000240493"/>
    </source>
</evidence>
<proteinExistence type="predicted"/>
<sequence>MEVIAKCRRPNGSRLKVVIVVKNKVWQRAPEAAPTTPGGIWDTRAVGDAAGSEGRRRRPELSSKRARIVSRPRDYQSMHSSILPRLRQAKQDVRGRIAEPQGPKAMAPSALIRGVGSPPAAQILLPLVPASHQPALLEAGATNAHAGASCVTVFDVLGISARAPSSEAHVGYPGIRHRESLHHPASDLMYILSPSQ</sequence>
<name>A0A2T3Z9C4_TRIA4</name>